<dbReference type="PANTHER" id="PTHR11070:SF2">
    <property type="entry name" value="ATP-DEPENDENT DNA HELICASE SRS2"/>
    <property type="match status" value="1"/>
</dbReference>
<dbReference type="EC" id="5.6.2.4" evidence="9"/>
<evidence type="ECO:0000256" key="12">
    <source>
        <dbReference type="PROSITE-ProRule" id="PRU00560"/>
    </source>
</evidence>
<sequence length="789" mass="90322">MSYRPTNYHWLAIMSDWYQHYQQPGTIHAMRRPPQNLETTTLPDYLTDEQRAIITAGFEHAVITAVAGSGKTSTLAWRIRYLLQQGHDPARMLVLMFNRAARVDFEHKLQEVTRHLTLATPEIRTYHAMGLRLYKRFVREGFLPGFSDKILTDQEISYQAWQLTRRLAPEDLADEIRRNKKDFVETAVNFIDLVKTTLSPVDIVFEELGYSDKHRYLIDLFHSFEQWRKSQSRISYADMLYEPVMAIHQNPPLQRLVGNKMDLVLVDEYQDTNEIQHLLLRYVAGDRARVTVVGDPDQTIYEFRGARPDFILKRFSEEFESPLEQTLSYTFRYGHQVALLANHLICHNTGRKNVLCHSHPTTPATDITLHQHENDSDVVFKLLQPMDEETLGSTAILFRVWSQSVPIELKLLARQVPYRIDAGKGALFSREVQAITSLLMVVSGRIRNLPDDDRLEFARQLLRFPHVGLKEPELEQLARFLAGFGEGWHERLLAMDFDALAPMAAKKLRKLGETLAQLERFKGSVADLISRYAEETELYEGIRSLALTHETADERIETIRGFRLYLSGLDVSVDAALEHLKALKKQAGENRRGGALLSTIHRTKGLEWSTVILPGLQEKYLPYSPRAQDDPKAFLESERRLLYVAMTRTRNQLHLITRPFSENRHLDGDQGPSRFMDELCFPLSREFGHWLDKHATDSAATLTATVPLTSTGLRYANLQGVTLQTSAEATIEETTPLWARPRLSHAIFGPGSVTGEDERSFEVAFDNGDTLNFSKKSAHLYFTAMSSRA</sequence>
<evidence type="ECO:0000256" key="3">
    <source>
        <dbReference type="ARBA" id="ARBA00022801"/>
    </source>
</evidence>
<evidence type="ECO:0000256" key="9">
    <source>
        <dbReference type="ARBA" id="ARBA00034808"/>
    </source>
</evidence>
<dbReference type="SUPFAM" id="SSF52540">
    <property type="entry name" value="P-loop containing nucleoside triphosphate hydrolases"/>
    <property type="match status" value="1"/>
</dbReference>
<evidence type="ECO:0000313" key="15">
    <source>
        <dbReference type="EMBL" id="EDM46306.1"/>
    </source>
</evidence>
<keyword evidence="6" id="KW-0238">DNA-binding</keyword>
<evidence type="ECO:0000256" key="2">
    <source>
        <dbReference type="ARBA" id="ARBA00022741"/>
    </source>
</evidence>
<accession>A6F4N0</accession>
<comment type="caution">
    <text evidence="15">The sequence shown here is derived from an EMBL/GenBank/DDBJ whole genome shotgun (WGS) entry which is preliminary data.</text>
</comment>
<dbReference type="EMBL" id="ABCP01000045">
    <property type="protein sequence ID" value="EDM46306.1"/>
    <property type="molecule type" value="Genomic_DNA"/>
</dbReference>
<dbReference type="AlphaFoldDB" id="A6F4N0"/>
<dbReference type="CDD" id="cd17932">
    <property type="entry name" value="DEXQc_UvrD"/>
    <property type="match status" value="1"/>
</dbReference>
<evidence type="ECO:0000256" key="10">
    <source>
        <dbReference type="ARBA" id="ARBA00034923"/>
    </source>
</evidence>
<name>A6F4N0_9GAMM</name>
<dbReference type="Proteomes" id="UP000005856">
    <property type="component" value="Unassembled WGS sequence"/>
</dbReference>
<dbReference type="InterPro" id="IPR014016">
    <property type="entry name" value="UvrD-like_ATP-bd"/>
</dbReference>
<evidence type="ECO:0000256" key="7">
    <source>
        <dbReference type="ARBA" id="ARBA00023235"/>
    </source>
</evidence>
<keyword evidence="2 12" id="KW-0547">Nucleotide-binding</keyword>
<dbReference type="STRING" id="443152.MDG893_19604"/>
<dbReference type="Gene3D" id="1.10.10.160">
    <property type="match status" value="1"/>
</dbReference>
<feature type="binding site" evidence="12">
    <location>
        <begin position="65"/>
        <end position="72"/>
    </location>
    <ligand>
        <name>ATP</name>
        <dbReference type="ChEBI" id="CHEBI:30616"/>
    </ligand>
</feature>
<keyword evidence="4 12" id="KW-0347">Helicase</keyword>
<dbReference type="eggNOG" id="COG0210">
    <property type="taxonomic scope" value="Bacteria"/>
</dbReference>
<dbReference type="Gene3D" id="3.40.50.300">
    <property type="entry name" value="P-loop containing nucleotide triphosphate hydrolases"/>
    <property type="match status" value="2"/>
</dbReference>
<keyword evidence="5 12" id="KW-0067">ATP-binding</keyword>
<dbReference type="InterPro" id="IPR014017">
    <property type="entry name" value="DNA_helicase_UvrD-like_C"/>
</dbReference>
<dbReference type="GO" id="GO:0043138">
    <property type="term" value="F:3'-5' DNA helicase activity"/>
    <property type="evidence" value="ECO:0007669"/>
    <property type="project" value="UniProtKB-EC"/>
</dbReference>
<comment type="catalytic activity">
    <reaction evidence="8">
        <text>Couples ATP hydrolysis with the unwinding of duplex DNA by translocating in the 3'-5' direction.</text>
        <dbReference type="EC" id="5.6.2.4"/>
    </reaction>
</comment>
<dbReference type="PROSITE" id="PS51198">
    <property type="entry name" value="UVRD_HELICASE_ATP_BIND"/>
    <property type="match status" value="1"/>
</dbReference>
<keyword evidence="7" id="KW-0413">Isomerase</keyword>
<dbReference type="GO" id="GO:0003677">
    <property type="term" value="F:DNA binding"/>
    <property type="evidence" value="ECO:0007669"/>
    <property type="project" value="UniProtKB-KW"/>
</dbReference>
<dbReference type="InterPro" id="IPR013986">
    <property type="entry name" value="DExx_box_DNA_helicase_dom_sf"/>
</dbReference>
<comment type="catalytic activity">
    <reaction evidence="11">
        <text>ATP + H2O = ADP + phosphate + H(+)</text>
        <dbReference type="Rhea" id="RHEA:13065"/>
        <dbReference type="ChEBI" id="CHEBI:15377"/>
        <dbReference type="ChEBI" id="CHEBI:15378"/>
        <dbReference type="ChEBI" id="CHEBI:30616"/>
        <dbReference type="ChEBI" id="CHEBI:43474"/>
        <dbReference type="ChEBI" id="CHEBI:456216"/>
        <dbReference type="EC" id="5.6.2.4"/>
    </reaction>
</comment>
<evidence type="ECO:0000256" key="4">
    <source>
        <dbReference type="ARBA" id="ARBA00022806"/>
    </source>
</evidence>
<evidence type="ECO:0000313" key="16">
    <source>
        <dbReference type="Proteomes" id="UP000005856"/>
    </source>
</evidence>
<dbReference type="GO" id="GO:0016887">
    <property type="term" value="F:ATP hydrolysis activity"/>
    <property type="evidence" value="ECO:0007669"/>
    <property type="project" value="RHEA"/>
</dbReference>
<dbReference type="PANTHER" id="PTHR11070">
    <property type="entry name" value="UVRD / RECB / PCRA DNA HELICASE FAMILY MEMBER"/>
    <property type="match status" value="1"/>
</dbReference>
<organism evidence="15 16">
    <name type="scientific">Marinobacter algicola DG893</name>
    <dbReference type="NCBI Taxonomy" id="443152"/>
    <lineage>
        <taxon>Bacteria</taxon>
        <taxon>Pseudomonadati</taxon>
        <taxon>Pseudomonadota</taxon>
        <taxon>Gammaproteobacteria</taxon>
        <taxon>Pseudomonadales</taxon>
        <taxon>Marinobacteraceae</taxon>
        <taxon>Marinobacter</taxon>
    </lineage>
</organism>
<dbReference type="InterPro" id="IPR000212">
    <property type="entry name" value="DNA_helicase_UvrD/REP"/>
</dbReference>
<keyword evidence="3 12" id="KW-0378">Hydrolase</keyword>
<keyword evidence="16" id="KW-1185">Reference proteome</keyword>
<protein>
    <recommendedName>
        <fullName evidence="9">DNA 3'-5' helicase</fullName>
        <ecNumber evidence="9">5.6.2.4</ecNumber>
    </recommendedName>
    <alternativeName>
        <fullName evidence="10">DNA 3'-5' helicase II</fullName>
    </alternativeName>
</protein>
<evidence type="ECO:0000256" key="11">
    <source>
        <dbReference type="ARBA" id="ARBA00048988"/>
    </source>
</evidence>
<dbReference type="Gene3D" id="1.10.486.10">
    <property type="entry name" value="PCRA, domain 4"/>
    <property type="match status" value="1"/>
</dbReference>
<evidence type="ECO:0000256" key="6">
    <source>
        <dbReference type="ARBA" id="ARBA00023125"/>
    </source>
</evidence>
<gene>
    <name evidence="15" type="ORF">MDG893_19604</name>
</gene>
<evidence type="ECO:0000259" key="14">
    <source>
        <dbReference type="PROSITE" id="PS51217"/>
    </source>
</evidence>
<dbReference type="Pfam" id="PF13361">
    <property type="entry name" value="UvrD_C"/>
    <property type="match status" value="1"/>
</dbReference>
<comment type="similarity">
    <text evidence="1">Belongs to the helicase family. UvrD subfamily.</text>
</comment>
<dbReference type="PROSITE" id="PS51217">
    <property type="entry name" value="UVRD_HELICASE_CTER"/>
    <property type="match status" value="1"/>
</dbReference>
<dbReference type="GO" id="GO:0000725">
    <property type="term" value="P:recombinational repair"/>
    <property type="evidence" value="ECO:0007669"/>
    <property type="project" value="TreeGrafter"/>
</dbReference>
<evidence type="ECO:0000256" key="5">
    <source>
        <dbReference type="ARBA" id="ARBA00022840"/>
    </source>
</evidence>
<dbReference type="Pfam" id="PF00580">
    <property type="entry name" value="UvrD-helicase"/>
    <property type="match status" value="1"/>
</dbReference>
<proteinExistence type="inferred from homology"/>
<reference evidence="15 16" key="1">
    <citation type="submission" date="2007-06" db="EMBL/GenBank/DDBJ databases">
        <authorList>
            <person name="Green D."/>
            <person name="Ferriera S."/>
            <person name="Johnson J."/>
            <person name="Kravitz S."/>
            <person name="Beeson K."/>
            <person name="Sutton G."/>
            <person name="Rogers Y.-H."/>
            <person name="Friedman R."/>
            <person name="Frazier M."/>
            <person name="Venter J.C."/>
        </authorList>
    </citation>
    <scope>NUCLEOTIDE SEQUENCE [LARGE SCALE GENOMIC DNA]</scope>
    <source>
        <strain evidence="15 16">DG893</strain>
    </source>
</reference>
<evidence type="ECO:0000256" key="1">
    <source>
        <dbReference type="ARBA" id="ARBA00009922"/>
    </source>
</evidence>
<feature type="domain" description="UvrD-like helicase C-terminal" evidence="14">
    <location>
        <begin position="335"/>
        <end position="605"/>
    </location>
</feature>
<evidence type="ECO:0000256" key="8">
    <source>
        <dbReference type="ARBA" id="ARBA00034617"/>
    </source>
</evidence>
<dbReference type="InterPro" id="IPR027417">
    <property type="entry name" value="P-loop_NTPase"/>
</dbReference>
<dbReference type="GO" id="GO:0005524">
    <property type="term" value="F:ATP binding"/>
    <property type="evidence" value="ECO:0007669"/>
    <property type="project" value="UniProtKB-UniRule"/>
</dbReference>
<feature type="domain" description="UvrD-like helicase ATP-binding" evidence="13">
    <location>
        <begin position="44"/>
        <end position="334"/>
    </location>
</feature>
<evidence type="ECO:0000259" key="13">
    <source>
        <dbReference type="PROSITE" id="PS51198"/>
    </source>
</evidence>